<dbReference type="InterPro" id="IPR003097">
    <property type="entry name" value="CysJ-like_FAD-binding"/>
</dbReference>
<protein>
    <recommendedName>
        <fullName evidence="19">Cytochrome P450</fullName>
    </recommendedName>
</protein>
<dbReference type="GO" id="GO:0020037">
    <property type="term" value="F:heme binding"/>
    <property type="evidence" value="ECO:0007669"/>
    <property type="project" value="InterPro"/>
</dbReference>
<dbReference type="GO" id="GO:0010181">
    <property type="term" value="F:FMN binding"/>
    <property type="evidence" value="ECO:0007669"/>
    <property type="project" value="InterPro"/>
</dbReference>
<gene>
    <name evidence="16" type="ORF">OVA965_LOCUS14390</name>
    <name evidence="17" type="ORF">TMI583_LOCUS14394</name>
</gene>
<feature type="domain" description="Flavodoxin-like" evidence="14">
    <location>
        <begin position="247"/>
        <end position="383"/>
    </location>
</feature>
<dbReference type="InterPro" id="IPR001433">
    <property type="entry name" value="OxRdtase_FAD/NAD-bd"/>
</dbReference>
<comment type="similarity">
    <text evidence="5">Belongs to the cytochrome P450 family.</text>
</comment>
<keyword evidence="7" id="KW-0285">Flavoprotein</keyword>
<evidence type="ECO:0000256" key="1">
    <source>
        <dbReference type="ARBA" id="ARBA00001917"/>
    </source>
</evidence>
<dbReference type="GO" id="GO:0003958">
    <property type="term" value="F:NADPH-hemoprotein reductase activity"/>
    <property type="evidence" value="ECO:0007669"/>
    <property type="project" value="UniProtKB-EC"/>
</dbReference>
<dbReference type="InterPro" id="IPR001128">
    <property type="entry name" value="Cyt_P450"/>
</dbReference>
<feature type="domain" description="FAD-binding FR-type" evidence="15">
    <location>
        <begin position="414"/>
        <end position="645"/>
    </location>
</feature>
<comment type="catalytic activity">
    <reaction evidence="12">
        <text>an organic molecule + reduced [NADPH--hemoprotein reductase] + O2 = an alcohol + oxidized [NADPH--hemoprotein reductase] + H2O + H(+)</text>
        <dbReference type="Rhea" id="RHEA:17149"/>
        <dbReference type="Rhea" id="RHEA-COMP:11964"/>
        <dbReference type="Rhea" id="RHEA-COMP:11965"/>
        <dbReference type="ChEBI" id="CHEBI:15377"/>
        <dbReference type="ChEBI" id="CHEBI:15378"/>
        <dbReference type="ChEBI" id="CHEBI:15379"/>
        <dbReference type="ChEBI" id="CHEBI:30879"/>
        <dbReference type="ChEBI" id="CHEBI:57618"/>
        <dbReference type="ChEBI" id="CHEBI:58210"/>
        <dbReference type="ChEBI" id="CHEBI:142491"/>
        <dbReference type="EC" id="1.14.14.1"/>
    </reaction>
</comment>
<organism evidence="17 18">
    <name type="scientific">Didymodactylos carnosus</name>
    <dbReference type="NCBI Taxonomy" id="1234261"/>
    <lineage>
        <taxon>Eukaryota</taxon>
        <taxon>Metazoa</taxon>
        <taxon>Spiralia</taxon>
        <taxon>Gnathifera</taxon>
        <taxon>Rotifera</taxon>
        <taxon>Eurotatoria</taxon>
        <taxon>Bdelloidea</taxon>
        <taxon>Philodinida</taxon>
        <taxon>Philodinidae</taxon>
        <taxon>Didymodactylos</taxon>
    </lineage>
</organism>
<dbReference type="Pfam" id="PF00175">
    <property type="entry name" value="NAD_binding_1"/>
    <property type="match status" value="1"/>
</dbReference>
<evidence type="ECO:0000256" key="5">
    <source>
        <dbReference type="ARBA" id="ARBA00010617"/>
    </source>
</evidence>
<evidence type="ECO:0000259" key="15">
    <source>
        <dbReference type="PROSITE" id="PS51384"/>
    </source>
</evidence>
<dbReference type="InterPro" id="IPR017972">
    <property type="entry name" value="Cyt_P450_CS"/>
</dbReference>
<dbReference type="SUPFAM" id="SSF63380">
    <property type="entry name" value="Riboflavin synthase domain-like"/>
    <property type="match status" value="1"/>
</dbReference>
<evidence type="ECO:0000256" key="7">
    <source>
        <dbReference type="ARBA" id="ARBA00022630"/>
    </source>
</evidence>
<dbReference type="AlphaFoldDB" id="A0A8S2IRD4"/>
<dbReference type="InterPro" id="IPR017927">
    <property type="entry name" value="FAD-bd_FR_type"/>
</dbReference>
<evidence type="ECO:0000256" key="2">
    <source>
        <dbReference type="ARBA" id="ARBA00001971"/>
    </source>
</evidence>
<dbReference type="PRINTS" id="PR00369">
    <property type="entry name" value="FLAVODOXIN"/>
</dbReference>
<name>A0A8S2IRD4_9BILA</name>
<dbReference type="PROSITE" id="PS00086">
    <property type="entry name" value="CYTOCHROME_P450"/>
    <property type="match status" value="1"/>
</dbReference>
<dbReference type="GO" id="GO:0016712">
    <property type="term" value="F:oxidoreductase activity, acting on paired donors, with incorporation or reduction of molecular oxygen, reduced flavin or flavoprotein as one donor, and incorporation of one atom of oxygen"/>
    <property type="evidence" value="ECO:0007669"/>
    <property type="project" value="UniProtKB-EC"/>
</dbReference>
<comment type="cofactor">
    <cofactor evidence="3">
        <name>FAD</name>
        <dbReference type="ChEBI" id="CHEBI:57692"/>
    </cofactor>
</comment>
<dbReference type="Gene3D" id="1.20.990.10">
    <property type="entry name" value="NADPH-cytochrome p450 Reductase, Chain A, domain 3"/>
    <property type="match status" value="1"/>
</dbReference>
<keyword evidence="10" id="KW-0521">NADP</keyword>
<evidence type="ECO:0000256" key="11">
    <source>
        <dbReference type="ARBA" id="ARBA00023002"/>
    </source>
</evidence>
<dbReference type="SUPFAM" id="SSF48264">
    <property type="entry name" value="Cytochrome P450"/>
    <property type="match status" value="1"/>
</dbReference>
<dbReference type="InterPro" id="IPR001094">
    <property type="entry name" value="Flavdoxin-like"/>
</dbReference>
<dbReference type="PANTHER" id="PTHR19384">
    <property type="entry name" value="NITRIC OXIDE SYNTHASE-RELATED"/>
    <property type="match status" value="1"/>
</dbReference>
<dbReference type="Pfam" id="PF00067">
    <property type="entry name" value="p450"/>
    <property type="match status" value="1"/>
</dbReference>
<dbReference type="PROSITE" id="PS50902">
    <property type="entry name" value="FLAVODOXIN_LIKE"/>
    <property type="match status" value="1"/>
</dbReference>
<dbReference type="CDD" id="cd06206">
    <property type="entry name" value="bifunctional_CYPOR"/>
    <property type="match status" value="1"/>
</dbReference>
<sequence>MINGKDQETGYQLSDENIRYQMVTFLIAGHETTSGLLSFTFYYLLKNPHALQKAQTEADQFDEITIDTLPKLKYIDAVLKETLRLQPSAPVISLHSKEDKAILPGGYEIHKDDRLLVLLSQLHRDPKVWDRPEEFLPERMLNGGFENLPPNAWKPFGNGQRSCIGRAFAIQESLLAVALILKHYNIEFVDTSYDLRVKQTLTIKPEGFKMRVRPRKRAKIPVGISVNKSEKTPAHTQQVETNHGRPISVLFGSNSGSCESFAGILASEAPTHGFNATIATLDSVVGSLPYDRPVIIVTSSYEGKPCDNAKQFVAYLYSKPELKINYAVFGAGHHDWVSTFQKIPIYIDEMLEKAGGTRIVERGIGDAAGDFFGSFEAWKENLFQVLRQGSGLQTVISQEKLSIEIVNSTRNLGQITDIGIVKENKLLTEASELGPAKRHIEIELPKGQTYRTGDYLAVLPTNPVEVVRRVLKRFNLSTDTHIKILSSTETFLPTGYPVNASEILSGYVELTQPISRKQVETLATVCKDQKEQTQFANLGGDAYQTEILDKRLSTLDILELYLSCELSFPQYLRMLPSLRVRQYSISSSPLWNSEAVTLTIDVLDGPALSGHGQYYGVASNYLANLKKGDRLSCSVRASNADFHLPADTKVPVVMFAAGTGIAPFRGFIQERAAQLVCGREVGPAILYFGCRSQKDFLYSDELEKWSKIGAVLVRPVFSRVSNGDQKSRFLENCKERDIMDGERLPTLIESADVVVDKIVEQSTENVIDDFNKQKQNDNLNINNCIPEMSPLLNTNNQPNTASVDINFILSEYKLNSIYSCSL</sequence>
<dbReference type="SUPFAM" id="SSF52218">
    <property type="entry name" value="Flavoproteins"/>
    <property type="match status" value="1"/>
</dbReference>
<evidence type="ECO:0000256" key="3">
    <source>
        <dbReference type="ARBA" id="ARBA00001974"/>
    </source>
</evidence>
<evidence type="ECO:0000256" key="8">
    <source>
        <dbReference type="ARBA" id="ARBA00022643"/>
    </source>
</evidence>
<evidence type="ECO:0000256" key="4">
    <source>
        <dbReference type="ARBA" id="ARBA00010018"/>
    </source>
</evidence>
<evidence type="ECO:0000259" key="14">
    <source>
        <dbReference type="PROSITE" id="PS50902"/>
    </source>
</evidence>
<dbReference type="InterPro" id="IPR029039">
    <property type="entry name" value="Flavoprotein-like_sf"/>
</dbReference>
<evidence type="ECO:0008006" key="19">
    <source>
        <dbReference type="Google" id="ProtNLM"/>
    </source>
</evidence>
<dbReference type="SUPFAM" id="SSF52343">
    <property type="entry name" value="Ferredoxin reductase-like, C-terminal NADP-linked domain"/>
    <property type="match status" value="1"/>
</dbReference>
<comment type="catalytic activity">
    <reaction evidence="13">
        <text>2 oxidized [cytochrome P450] + NADPH = 2 reduced [cytochrome P450] + NADP(+) + H(+)</text>
        <dbReference type="Rhea" id="RHEA:24040"/>
        <dbReference type="Rhea" id="RHEA-COMP:14627"/>
        <dbReference type="Rhea" id="RHEA-COMP:14628"/>
        <dbReference type="ChEBI" id="CHEBI:15378"/>
        <dbReference type="ChEBI" id="CHEBI:55376"/>
        <dbReference type="ChEBI" id="CHEBI:57783"/>
        <dbReference type="ChEBI" id="CHEBI:58349"/>
        <dbReference type="ChEBI" id="CHEBI:60344"/>
        <dbReference type="EC" id="1.6.2.4"/>
    </reaction>
</comment>
<dbReference type="InterPro" id="IPR001709">
    <property type="entry name" value="Flavoprot_Pyr_Nucl_cyt_Rdtase"/>
</dbReference>
<dbReference type="Proteomes" id="UP000677228">
    <property type="component" value="Unassembled WGS sequence"/>
</dbReference>
<dbReference type="InterPro" id="IPR039261">
    <property type="entry name" value="FNR_nucleotide-bd"/>
</dbReference>
<evidence type="ECO:0000256" key="6">
    <source>
        <dbReference type="ARBA" id="ARBA00022448"/>
    </source>
</evidence>
<evidence type="ECO:0000313" key="17">
    <source>
        <dbReference type="EMBL" id="CAF3767169.1"/>
    </source>
</evidence>
<keyword evidence="11" id="KW-0560">Oxidoreductase</keyword>
<dbReference type="Gene3D" id="1.10.630.10">
    <property type="entry name" value="Cytochrome P450"/>
    <property type="match status" value="1"/>
</dbReference>
<dbReference type="EMBL" id="CAJOBA010006232">
    <property type="protein sequence ID" value="CAF3767169.1"/>
    <property type="molecule type" value="Genomic_DNA"/>
</dbReference>
<dbReference type="PROSITE" id="PS51384">
    <property type="entry name" value="FAD_FR"/>
    <property type="match status" value="1"/>
</dbReference>
<dbReference type="FunFam" id="2.40.30.10:FF:000198">
    <property type="entry name" value="Bifunctional cytochrome P450/NADPH--P450 reductase"/>
    <property type="match status" value="1"/>
</dbReference>
<evidence type="ECO:0000256" key="9">
    <source>
        <dbReference type="ARBA" id="ARBA00022827"/>
    </source>
</evidence>
<comment type="caution">
    <text evidence="17">The sequence shown here is derived from an EMBL/GenBank/DDBJ whole genome shotgun (WGS) entry which is preliminary data.</text>
</comment>
<dbReference type="Proteomes" id="UP000682733">
    <property type="component" value="Unassembled WGS sequence"/>
</dbReference>
<dbReference type="GO" id="GO:0005506">
    <property type="term" value="F:iron ion binding"/>
    <property type="evidence" value="ECO:0007669"/>
    <property type="project" value="InterPro"/>
</dbReference>
<evidence type="ECO:0000256" key="13">
    <source>
        <dbReference type="ARBA" id="ARBA00049342"/>
    </source>
</evidence>
<comment type="cofactor">
    <cofactor evidence="2">
        <name>heme</name>
        <dbReference type="ChEBI" id="CHEBI:30413"/>
    </cofactor>
</comment>
<comment type="similarity">
    <text evidence="4">In the N-terminal section; belongs to the cytochrome P450 family.</text>
</comment>
<dbReference type="Pfam" id="PF00667">
    <property type="entry name" value="FAD_binding_1"/>
    <property type="match status" value="1"/>
</dbReference>
<dbReference type="Gene3D" id="2.40.30.10">
    <property type="entry name" value="Translation factors"/>
    <property type="match status" value="1"/>
</dbReference>
<dbReference type="InterPro" id="IPR017938">
    <property type="entry name" value="Riboflavin_synthase-like_b-brl"/>
</dbReference>
<dbReference type="InterPro" id="IPR008254">
    <property type="entry name" value="Flavodoxin/NO_synth"/>
</dbReference>
<dbReference type="EMBL" id="CAJNOK010006225">
    <property type="protein sequence ID" value="CAF0997491.1"/>
    <property type="molecule type" value="Genomic_DNA"/>
</dbReference>
<dbReference type="InterPro" id="IPR036396">
    <property type="entry name" value="Cyt_P450_sf"/>
</dbReference>
<evidence type="ECO:0000313" key="16">
    <source>
        <dbReference type="EMBL" id="CAF0997491.1"/>
    </source>
</evidence>
<proteinExistence type="inferred from homology"/>
<keyword evidence="8" id="KW-0288">FMN</keyword>
<dbReference type="Pfam" id="PF00258">
    <property type="entry name" value="Flavodoxin_1"/>
    <property type="match status" value="1"/>
</dbReference>
<reference evidence="17" key="1">
    <citation type="submission" date="2021-02" db="EMBL/GenBank/DDBJ databases">
        <authorList>
            <person name="Nowell W R."/>
        </authorList>
    </citation>
    <scope>NUCLEOTIDE SEQUENCE</scope>
</reference>
<dbReference type="PANTHER" id="PTHR19384:SF127">
    <property type="entry name" value="BIFUNCTIONAL CYTOCHROME P450_NADPH--P450 REDUCTASE"/>
    <property type="match status" value="1"/>
</dbReference>
<evidence type="ECO:0000313" key="18">
    <source>
        <dbReference type="Proteomes" id="UP000682733"/>
    </source>
</evidence>
<evidence type="ECO:0000256" key="10">
    <source>
        <dbReference type="ARBA" id="ARBA00022857"/>
    </source>
</evidence>
<dbReference type="Gene3D" id="3.40.50.360">
    <property type="match status" value="1"/>
</dbReference>
<comment type="cofactor">
    <cofactor evidence="1">
        <name>FMN</name>
        <dbReference type="ChEBI" id="CHEBI:58210"/>
    </cofactor>
</comment>
<dbReference type="Gene3D" id="3.40.50.80">
    <property type="entry name" value="Nucleotide-binding domain of ferredoxin-NADP reductase (FNR) module"/>
    <property type="match status" value="1"/>
</dbReference>
<dbReference type="GO" id="GO:0005829">
    <property type="term" value="C:cytosol"/>
    <property type="evidence" value="ECO:0007669"/>
    <property type="project" value="TreeGrafter"/>
</dbReference>
<dbReference type="GO" id="GO:0050660">
    <property type="term" value="F:flavin adenine dinucleotide binding"/>
    <property type="evidence" value="ECO:0007669"/>
    <property type="project" value="TreeGrafter"/>
</dbReference>
<keyword evidence="9" id="KW-0274">FAD</keyword>
<keyword evidence="6" id="KW-0813">Transport</keyword>
<evidence type="ECO:0000256" key="12">
    <source>
        <dbReference type="ARBA" id="ARBA00047827"/>
    </source>
</evidence>
<dbReference type="PRINTS" id="PR00371">
    <property type="entry name" value="FPNCR"/>
</dbReference>
<dbReference type="InterPro" id="IPR023173">
    <property type="entry name" value="NADPH_Cyt_P450_Rdtase_alpha"/>
</dbReference>
<accession>A0A8S2IRD4</accession>